<reference evidence="2 3" key="1">
    <citation type="submission" date="2019-01" db="EMBL/GenBank/DDBJ databases">
        <title>Bacillus sp. M5HDSG1-1, whole genome shotgun sequence.</title>
        <authorList>
            <person name="Tuo L."/>
        </authorList>
    </citation>
    <scope>NUCLEOTIDE SEQUENCE [LARGE SCALE GENOMIC DNA]</scope>
    <source>
        <strain evidence="2 3">M5HDSG1-1</strain>
    </source>
</reference>
<evidence type="ECO:0000313" key="2">
    <source>
        <dbReference type="EMBL" id="RVT57983.1"/>
    </source>
</evidence>
<feature type="transmembrane region" description="Helical" evidence="1">
    <location>
        <begin position="6"/>
        <end position="23"/>
    </location>
</feature>
<evidence type="ECO:0000313" key="3">
    <source>
        <dbReference type="Proteomes" id="UP000288024"/>
    </source>
</evidence>
<dbReference type="AlphaFoldDB" id="A0A3S2TRK8"/>
<keyword evidence="1" id="KW-0812">Transmembrane</keyword>
<gene>
    <name evidence="2" type="ORF">EM808_23310</name>
</gene>
<proteinExistence type="predicted"/>
<protein>
    <submittedName>
        <fullName evidence="2">YvrJ family protein</fullName>
    </submittedName>
</protein>
<dbReference type="InterPro" id="IPR024419">
    <property type="entry name" value="YvrJ"/>
</dbReference>
<evidence type="ECO:0000256" key="1">
    <source>
        <dbReference type="SAM" id="Phobius"/>
    </source>
</evidence>
<dbReference type="Pfam" id="PF12841">
    <property type="entry name" value="YvrJ"/>
    <property type="match status" value="1"/>
</dbReference>
<sequence>MAEWLSFISEAGFPIVVCLYLLYRIETRLDQMILSIDSLPDRMKG</sequence>
<keyword evidence="3" id="KW-1185">Reference proteome</keyword>
<name>A0A3S2TRK8_9BACI</name>
<keyword evidence="1" id="KW-1133">Transmembrane helix</keyword>
<dbReference type="EMBL" id="RZTZ01000014">
    <property type="protein sequence ID" value="RVT57983.1"/>
    <property type="molecule type" value="Genomic_DNA"/>
</dbReference>
<dbReference type="GeneID" id="87617838"/>
<accession>A0A3S2TRK8</accession>
<dbReference type="RefSeq" id="WP_127741327.1">
    <property type="nucleotide sequence ID" value="NZ_CAJCKN010000142.1"/>
</dbReference>
<keyword evidence="1" id="KW-0472">Membrane</keyword>
<dbReference type="Proteomes" id="UP000288024">
    <property type="component" value="Unassembled WGS sequence"/>
</dbReference>
<organism evidence="2 3">
    <name type="scientific">Niallia taxi</name>
    <dbReference type="NCBI Taxonomy" id="2499688"/>
    <lineage>
        <taxon>Bacteria</taxon>
        <taxon>Bacillati</taxon>
        <taxon>Bacillota</taxon>
        <taxon>Bacilli</taxon>
        <taxon>Bacillales</taxon>
        <taxon>Bacillaceae</taxon>
        <taxon>Niallia</taxon>
    </lineage>
</organism>
<comment type="caution">
    <text evidence="2">The sequence shown here is derived from an EMBL/GenBank/DDBJ whole genome shotgun (WGS) entry which is preliminary data.</text>
</comment>